<dbReference type="RefSeq" id="WP_248480117.1">
    <property type="nucleotide sequence ID" value="NZ_JALPRF010000008.1"/>
</dbReference>
<dbReference type="EMBL" id="JALPRF010000008">
    <property type="protein sequence ID" value="MCK8495357.1"/>
    <property type="molecule type" value="Genomic_DNA"/>
</dbReference>
<evidence type="ECO:0000313" key="2">
    <source>
        <dbReference type="Proteomes" id="UP001202180"/>
    </source>
</evidence>
<comment type="caution">
    <text evidence="1">The sequence shown here is derived from an EMBL/GenBank/DDBJ whole genome shotgun (WGS) entry which is preliminary data.</text>
</comment>
<gene>
    <name evidence="1" type="ORF">M0L20_26060</name>
</gene>
<protein>
    <submittedName>
        <fullName evidence="1">Uncharacterized protein</fullName>
    </submittedName>
</protein>
<name>A0ABT0HT82_9BACT</name>
<keyword evidence="2" id="KW-1185">Reference proteome</keyword>
<sequence length="83" mass="9198">MQAGYQQKEIEYQLPNSDLVSRQKFHYASLTPLIGITLINGVGLFVGPEANVSLGQSVRSTNAVPIEVGISSRLSYRYRWLGL</sequence>
<evidence type="ECO:0000313" key="1">
    <source>
        <dbReference type="EMBL" id="MCK8495357.1"/>
    </source>
</evidence>
<organism evidence="1 2">
    <name type="scientific">Spirosoma liriopis</name>
    <dbReference type="NCBI Taxonomy" id="2937440"/>
    <lineage>
        <taxon>Bacteria</taxon>
        <taxon>Pseudomonadati</taxon>
        <taxon>Bacteroidota</taxon>
        <taxon>Cytophagia</taxon>
        <taxon>Cytophagales</taxon>
        <taxon>Cytophagaceae</taxon>
        <taxon>Spirosoma</taxon>
    </lineage>
</organism>
<accession>A0ABT0HT82</accession>
<reference evidence="1 2" key="1">
    <citation type="submission" date="2022-04" db="EMBL/GenBank/DDBJ databases">
        <title>Spirosoma sp. strain RP8 genome sequencing and assembly.</title>
        <authorList>
            <person name="Jung Y."/>
        </authorList>
    </citation>
    <scope>NUCLEOTIDE SEQUENCE [LARGE SCALE GENOMIC DNA]</scope>
    <source>
        <strain evidence="1 2">RP8</strain>
    </source>
</reference>
<proteinExistence type="predicted"/>
<dbReference type="Proteomes" id="UP001202180">
    <property type="component" value="Unassembled WGS sequence"/>
</dbReference>